<dbReference type="EMBL" id="LAHO01000004">
    <property type="protein sequence ID" value="KKO46362.1"/>
    <property type="molecule type" value="Genomic_DNA"/>
</dbReference>
<sequence length="307" mass="34322">MAIPSDWQLTRPLTPEHWQAYYQLRWQVLRAPWQQPKGSEQDELEPQAWHLMLTDGGGAVQAVGRLHQLADKTGQIRYMAVAESARGKGAGARILRELELQAICLGLQVLYLNARQDAVGFYQKQGYQLAGNAEPMFGIAHRRMAKQLCLAGSPTDFQRWQQQLADTWRQTIPLSQYMQIHISGFDGYQLSCSAPLAPNINLHHTMFAGSIYTLATLTGWGMLYLQLQALGLQGAQVLARADIRYLRPVASAPEARCQLLQCTGDLAALALGKKVRQRISVGIYCQQQRCAEFTGDYVILPELSPEN</sequence>
<dbReference type="Gene3D" id="3.40.630.30">
    <property type="match status" value="1"/>
</dbReference>
<feature type="domain" description="N-acetyltransferase" evidence="1">
    <location>
        <begin position="8"/>
        <end position="149"/>
    </location>
</feature>
<dbReference type="Pfam" id="PF00583">
    <property type="entry name" value="Acetyltransf_1"/>
    <property type="match status" value="1"/>
</dbReference>
<dbReference type="STRING" id="336831.WG68_06240"/>
<dbReference type="NCBIfam" id="TIGR02447">
    <property type="entry name" value="yiiD_Cterm"/>
    <property type="match status" value="1"/>
</dbReference>
<gene>
    <name evidence="2" type="ORF">WG68_06240</name>
</gene>
<dbReference type="RefSeq" id="WP_046556803.1">
    <property type="nucleotide sequence ID" value="NZ_LAHO01000004.1"/>
</dbReference>
<dbReference type="CDD" id="cd04301">
    <property type="entry name" value="NAT_SF"/>
    <property type="match status" value="1"/>
</dbReference>
<name>A0A0M2V690_9GAMM</name>
<dbReference type="PATRIC" id="fig|336831.14.peg.2991"/>
<evidence type="ECO:0000313" key="2">
    <source>
        <dbReference type="EMBL" id="KKO46362.1"/>
    </source>
</evidence>
<dbReference type="SUPFAM" id="SSF55729">
    <property type="entry name" value="Acyl-CoA N-acyltransferases (Nat)"/>
    <property type="match status" value="1"/>
</dbReference>
<dbReference type="PROSITE" id="PS51186">
    <property type="entry name" value="GNAT"/>
    <property type="match status" value="1"/>
</dbReference>
<keyword evidence="3" id="KW-1185">Reference proteome</keyword>
<dbReference type="Pfam" id="PF09500">
    <property type="entry name" value="YiiD_C"/>
    <property type="match status" value="1"/>
</dbReference>
<dbReference type="OrthoDB" id="4305330at2"/>
<dbReference type="Proteomes" id="UP000034228">
    <property type="component" value="Unassembled WGS sequence"/>
</dbReference>
<comment type="caution">
    <text evidence="2">The sequence shown here is derived from an EMBL/GenBank/DDBJ whole genome shotgun (WGS) entry which is preliminary data.</text>
</comment>
<dbReference type="InterPro" id="IPR029069">
    <property type="entry name" value="HotDog_dom_sf"/>
</dbReference>
<organism evidence="2 3">
    <name type="scientific">Arsukibacterium ikkense</name>
    <dbReference type="NCBI Taxonomy" id="336831"/>
    <lineage>
        <taxon>Bacteria</taxon>
        <taxon>Pseudomonadati</taxon>
        <taxon>Pseudomonadota</taxon>
        <taxon>Gammaproteobacteria</taxon>
        <taxon>Chromatiales</taxon>
        <taxon>Chromatiaceae</taxon>
        <taxon>Arsukibacterium</taxon>
    </lineage>
</organism>
<dbReference type="SUPFAM" id="SSF54637">
    <property type="entry name" value="Thioesterase/thiol ester dehydrase-isomerase"/>
    <property type="match status" value="1"/>
</dbReference>
<evidence type="ECO:0000313" key="3">
    <source>
        <dbReference type="Proteomes" id="UP000034228"/>
    </source>
</evidence>
<evidence type="ECO:0000259" key="1">
    <source>
        <dbReference type="PROSITE" id="PS51186"/>
    </source>
</evidence>
<dbReference type="GO" id="GO:0016747">
    <property type="term" value="F:acyltransferase activity, transferring groups other than amino-acyl groups"/>
    <property type="evidence" value="ECO:0007669"/>
    <property type="project" value="InterPro"/>
</dbReference>
<dbReference type="AlphaFoldDB" id="A0A0M2V690"/>
<accession>A0A0M2V690</accession>
<dbReference type="InterPro" id="IPR016181">
    <property type="entry name" value="Acyl_CoA_acyltransferase"/>
</dbReference>
<reference evidence="2 3" key="1">
    <citation type="submission" date="2015-03" db="EMBL/GenBank/DDBJ databases">
        <title>Draft genome sequences of two protease-producing strains of Arsukibacterium isolated from two cold and alkaline environments.</title>
        <authorList>
            <person name="Lylloff J.E."/>
            <person name="Skov L.B."/>
            <person name="Jepsen M."/>
            <person name="Hallin P.F."/>
            <person name="Sorensen S.J."/>
            <person name="Stougaard P."/>
            <person name="Glaring M.A."/>
        </authorList>
    </citation>
    <scope>NUCLEOTIDE SEQUENCE [LARGE SCALE GENOMIC DNA]</scope>
    <source>
        <strain evidence="2 3">GCM72</strain>
    </source>
</reference>
<dbReference type="InterPro" id="IPR012660">
    <property type="entry name" value="YiiD_C"/>
</dbReference>
<proteinExistence type="predicted"/>
<dbReference type="Gene3D" id="3.10.129.10">
    <property type="entry name" value="Hotdog Thioesterase"/>
    <property type="match status" value="1"/>
</dbReference>
<dbReference type="InterPro" id="IPR000182">
    <property type="entry name" value="GNAT_dom"/>
</dbReference>
<protein>
    <submittedName>
        <fullName evidence="2">Thioesterase</fullName>
    </submittedName>
</protein>